<sequence>MMKREVLLALGGVVLVGGALILGGLYLEGLLSEPQRAVHTPKMPDGPVHLDIDESTLTGSRIDAESFLAERERGAGAPSETSKQETSSTPKERTTPAAPLKETGAKTQAQAAEPKAEAPEPEPATEPQAQGGEEFAETGMYERRQLDADVLHALGLLVEDAFPGYTHGLQYEPEIGDQVLLASASKLVGAERAKPHYFAAEIQGFEEGEVVLDVLARLDTKGARHQDSPGCWVSVGDKLVVHPLCVLRVIKIPAKASADDEQEEPPATPEPAQAESDPPASPSPTAFPAPRALPAAAPPLKAEPPAMVVPKNRRKRYRVMPGGQIELRPDKMATLPRGSTLRVSRDDVEMRIIEVDGTRAVISLEGVAGEVNVALLVPKGDRERALCSWKFDLAKVA</sequence>
<name>A6GJ07_9BACT</name>
<evidence type="ECO:0000256" key="1">
    <source>
        <dbReference type="SAM" id="MobiDB-lite"/>
    </source>
</evidence>
<proteinExistence type="predicted"/>
<evidence type="ECO:0000313" key="3">
    <source>
        <dbReference type="Proteomes" id="UP000005801"/>
    </source>
</evidence>
<dbReference type="STRING" id="391625.PPSIR1_39170"/>
<organism evidence="2 3">
    <name type="scientific">Plesiocystis pacifica SIR-1</name>
    <dbReference type="NCBI Taxonomy" id="391625"/>
    <lineage>
        <taxon>Bacteria</taxon>
        <taxon>Pseudomonadati</taxon>
        <taxon>Myxococcota</taxon>
        <taxon>Polyangia</taxon>
        <taxon>Nannocystales</taxon>
        <taxon>Nannocystaceae</taxon>
        <taxon>Plesiocystis</taxon>
    </lineage>
</organism>
<gene>
    <name evidence="2" type="ORF">PPSIR1_39170</name>
</gene>
<feature type="compositionally biased region" description="Polar residues" evidence="1">
    <location>
        <begin position="79"/>
        <end position="89"/>
    </location>
</feature>
<evidence type="ECO:0000313" key="2">
    <source>
        <dbReference type="EMBL" id="EDM74163.1"/>
    </source>
</evidence>
<comment type="caution">
    <text evidence="2">The sequence shown here is derived from an EMBL/GenBank/DDBJ whole genome shotgun (WGS) entry which is preliminary data.</text>
</comment>
<feature type="region of interest" description="Disordered" evidence="1">
    <location>
        <begin position="256"/>
        <end position="310"/>
    </location>
</feature>
<dbReference type="AlphaFoldDB" id="A6GJ07"/>
<feature type="compositionally biased region" description="Low complexity" evidence="1">
    <location>
        <begin position="288"/>
        <end position="306"/>
    </location>
</feature>
<dbReference type="Proteomes" id="UP000005801">
    <property type="component" value="Unassembled WGS sequence"/>
</dbReference>
<keyword evidence="3" id="KW-1185">Reference proteome</keyword>
<protein>
    <submittedName>
        <fullName evidence="2">Uncharacterized protein</fullName>
    </submittedName>
</protein>
<feature type="compositionally biased region" description="Basic and acidic residues" evidence="1">
    <location>
        <begin position="62"/>
        <end position="74"/>
    </location>
</feature>
<dbReference type="EMBL" id="ABCS01000146">
    <property type="protein sequence ID" value="EDM74163.1"/>
    <property type="molecule type" value="Genomic_DNA"/>
</dbReference>
<reference evidence="2 3" key="1">
    <citation type="submission" date="2007-06" db="EMBL/GenBank/DDBJ databases">
        <authorList>
            <person name="Shimkets L."/>
            <person name="Ferriera S."/>
            <person name="Johnson J."/>
            <person name="Kravitz S."/>
            <person name="Beeson K."/>
            <person name="Sutton G."/>
            <person name="Rogers Y.-H."/>
            <person name="Friedman R."/>
            <person name="Frazier M."/>
            <person name="Venter J.C."/>
        </authorList>
    </citation>
    <scope>NUCLEOTIDE SEQUENCE [LARGE SCALE GENOMIC DNA]</scope>
    <source>
        <strain evidence="2 3">SIR-1</strain>
    </source>
</reference>
<accession>A6GJ07</accession>
<feature type="region of interest" description="Disordered" evidence="1">
    <location>
        <begin position="38"/>
        <end position="131"/>
    </location>
</feature>